<dbReference type="InterPro" id="IPR018490">
    <property type="entry name" value="cNMP-bd_dom_sf"/>
</dbReference>
<keyword evidence="2 5" id="KW-0812">Transmembrane</keyword>
<dbReference type="GO" id="GO:0016787">
    <property type="term" value="F:hydrolase activity"/>
    <property type="evidence" value="ECO:0007669"/>
    <property type="project" value="UniProtKB-KW"/>
</dbReference>
<dbReference type="InterPro" id="IPR036640">
    <property type="entry name" value="ABC1_TM_sf"/>
</dbReference>
<dbReference type="GO" id="GO:0015421">
    <property type="term" value="F:ABC-type oligopeptide transporter activity"/>
    <property type="evidence" value="ECO:0007669"/>
    <property type="project" value="TreeGrafter"/>
</dbReference>
<evidence type="ECO:0000256" key="5">
    <source>
        <dbReference type="SAM" id="Phobius"/>
    </source>
</evidence>
<dbReference type="InterPro" id="IPR027417">
    <property type="entry name" value="P-loop_NTPase"/>
</dbReference>
<evidence type="ECO:0000313" key="8">
    <source>
        <dbReference type="EMBL" id="CUH52197.1"/>
    </source>
</evidence>
<dbReference type="Pfam" id="PF00027">
    <property type="entry name" value="cNMP_binding"/>
    <property type="match status" value="1"/>
</dbReference>
<feature type="domain" description="ABC transmembrane type-1" evidence="7">
    <location>
        <begin position="1"/>
        <end position="295"/>
    </location>
</feature>
<dbReference type="Gene3D" id="1.20.1560.10">
    <property type="entry name" value="ABC transporter type 1, transmembrane domain"/>
    <property type="match status" value="1"/>
</dbReference>
<proteinExistence type="predicted"/>
<comment type="subcellular location">
    <subcellularLocation>
        <location evidence="1">Cell membrane</location>
        <topology evidence="1">Multi-pass membrane protein</topology>
    </subcellularLocation>
</comment>
<sequence>MVLLFMTACLFPLQFLTLELPKRIINDAIDAEQDFIDVLNYEMTQENFLIMLSLLFLLTVLGHGLMKMRINTMKGVLSERMLRRYRFSLISRITRFPQPYLRRTSQGELVSMITAESEPLGGMMGDAISLPVMQAGQMLTILTFLFLQNVWFGLAAIALIPLQAWLIPKLQRQINLLNKDRIQQVRHLAAEIGETATGTPELRGNGGWRFRMAQITRRLGTLFLIRLNIYKKKFFMKFLNNFITQLTPFFFYLVGGLLVIRGQVTLGALVAALAAYKDLSSPWKELLNYYNRVSDLSVRWHLIGDRFEPSGMVDEALLEDEPKTIPRLSGEIVLNEVFVRDHDGDSVLENITATIPQGTVLGIRSQDAEERRAIAELFTREITPVSGNLSIGGLRVNDLHQRVIATRVGYADPAPYVFAGTFGDNVLMPLKRQPLVDLPDPMGAAEEKKRAYESVRTGNSSDRLYSDWLDPYLADMASEDAVHDWWVRLMDATGAGSALFRRGLDQPFTETEHPELAHTIVSLRPKVRNALAAAGLDKAYYRFDPELYNPALPVASNLFFATLRTDAQDPETGGVGAFLDLLHELGIEDGILRMSREVIEMLNQTFGMDGTDHPLFQQLGLSVDTFSRNVELARKSRDVGLAQMERSELEQMIELPFEVSAERIGPGFGDDLKETILSLRHNEAEKLSEWLSAYFTPLREDRFASGLTVLENAIYGKLTAAAGPRGEQLRDIVAQTLTEADVKKDVAELLFAVPTGIGGAGLPGAFAEPLAISRAAIKKPDILILNRCLAAYEEGQAADTVANLRALLPETTMIFLEEDFEDADSFDMVLELEHGRLKDGKATSFEDTGNAASADLRRKMRALTSADMFAGVSRRQMRLLAFGAQWHQASEGDYVFHMGDDPSDGAYLILEGQAGLGYRTEDGKRHLVAEAGPGTLVGELALIRKEKRALDMYAKTDLEMLRLGESEFMAVIENDAPTAFRILQAVSGYVGAPKQSSGDS</sequence>
<evidence type="ECO:0000256" key="4">
    <source>
        <dbReference type="ARBA" id="ARBA00023136"/>
    </source>
</evidence>
<dbReference type="RefSeq" id="WP_058239428.1">
    <property type="nucleotide sequence ID" value="NZ_CYPW01000016.1"/>
</dbReference>
<dbReference type="EMBL" id="CYPW01000016">
    <property type="protein sequence ID" value="CUH52197.1"/>
    <property type="molecule type" value="Genomic_DNA"/>
</dbReference>
<keyword evidence="9" id="KW-1185">Reference proteome</keyword>
<dbReference type="SUPFAM" id="SSF90123">
    <property type="entry name" value="ABC transporter transmembrane region"/>
    <property type="match status" value="1"/>
</dbReference>
<evidence type="ECO:0000256" key="3">
    <source>
        <dbReference type="ARBA" id="ARBA00022989"/>
    </source>
</evidence>
<feature type="domain" description="Cyclic nucleotide-binding" evidence="6">
    <location>
        <begin position="868"/>
        <end position="972"/>
    </location>
</feature>
<dbReference type="SUPFAM" id="SSF51206">
    <property type="entry name" value="cAMP-binding domain-like"/>
    <property type="match status" value="1"/>
</dbReference>
<accession>A0A0P1ER09</accession>
<dbReference type="PANTHER" id="PTHR43394">
    <property type="entry name" value="ATP-DEPENDENT PERMEASE MDL1, MITOCHONDRIAL"/>
    <property type="match status" value="1"/>
</dbReference>
<dbReference type="InterPro" id="IPR000595">
    <property type="entry name" value="cNMP-bd_dom"/>
</dbReference>
<dbReference type="CDD" id="cd00038">
    <property type="entry name" value="CAP_ED"/>
    <property type="match status" value="1"/>
</dbReference>
<dbReference type="PROSITE" id="PS50042">
    <property type="entry name" value="CNMP_BINDING_3"/>
    <property type="match status" value="1"/>
</dbReference>
<dbReference type="SMART" id="SM00100">
    <property type="entry name" value="cNMP"/>
    <property type="match status" value="1"/>
</dbReference>
<keyword evidence="8" id="KW-0378">Hydrolase</keyword>
<dbReference type="InterPro" id="IPR011527">
    <property type="entry name" value="ABC1_TM_dom"/>
</dbReference>
<dbReference type="GO" id="GO:0005886">
    <property type="term" value="C:plasma membrane"/>
    <property type="evidence" value="ECO:0007669"/>
    <property type="project" value="UniProtKB-SubCell"/>
</dbReference>
<keyword evidence="8" id="KW-0067">ATP-binding</keyword>
<name>A0A0P1ER09_9RHOB</name>
<protein>
    <submittedName>
        <fullName evidence="8">Putative multidrug resistance ABC transporter ATP-binding/permease protein YheH</fullName>
        <ecNumber evidence="8">3.6.3.-</ecNumber>
    </submittedName>
</protein>
<reference evidence="8 9" key="1">
    <citation type="submission" date="2015-09" db="EMBL/GenBank/DDBJ databases">
        <authorList>
            <consortium name="Swine Surveillance"/>
        </authorList>
    </citation>
    <scope>NUCLEOTIDE SEQUENCE [LARGE SCALE GENOMIC DNA]</scope>
    <source>
        <strain evidence="8 9">CECT 7688</strain>
    </source>
</reference>
<dbReference type="Pfam" id="PF00664">
    <property type="entry name" value="ABC_membrane"/>
    <property type="match status" value="1"/>
</dbReference>
<keyword evidence="3 5" id="KW-1133">Transmembrane helix</keyword>
<dbReference type="InterPro" id="IPR014710">
    <property type="entry name" value="RmlC-like_jellyroll"/>
</dbReference>
<evidence type="ECO:0000256" key="1">
    <source>
        <dbReference type="ARBA" id="ARBA00004651"/>
    </source>
</evidence>
<keyword evidence="8" id="KW-0547">Nucleotide-binding</keyword>
<dbReference type="AlphaFoldDB" id="A0A0P1ER09"/>
<dbReference type="Gene3D" id="2.60.120.10">
    <property type="entry name" value="Jelly Rolls"/>
    <property type="match status" value="1"/>
</dbReference>
<evidence type="ECO:0000256" key="2">
    <source>
        <dbReference type="ARBA" id="ARBA00022692"/>
    </source>
</evidence>
<dbReference type="PANTHER" id="PTHR43394:SF1">
    <property type="entry name" value="ATP-BINDING CASSETTE SUB-FAMILY B MEMBER 10, MITOCHONDRIAL"/>
    <property type="match status" value="1"/>
</dbReference>
<feature type="transmembrane region" description="Helical" evidence="5">
    <location>
        <begin position="139"/>
        <end position="160"/>
    </location>
</feature>
<keyword evidence="4 5" id="KW-0472">Membrane</keyword>
<evidence type="ECO:0000313" key="9">
    <source>
        <dbReference type="Proteomes" id="UP000054823"/>
    </source>
</evidence>
<feature type="transmembrane region" description="Helical" evidence="5">
    <location>
        <begin position="249"/>
        <end position="276"/>
    </location>
</feature>
<evidence type="ECO:0000259" key="6">
    <source>
        <dbReference type="PROSITE" id="PS50042"/>
    </source>
</evidence>
<feature type="transmembrane region" description="Helical" evidence="5">
    <location>
        <begin position="48"/>
        <end position="66"/>
    </location>
</feature>
<dbReference type="InterPro" id="IPR039421">
    <property type="entry name" value="Type_1_exporter"/>
</dbReference>
<dbReference type="EC" id="3.6.3.-" evidence="8"/>
<dbReference type="Proteomes" id="UP000054823">
    <property type="component" value="Unassembled WGS sequence"/>
</dbReference>
<dbReference type="GO" id="GO:0005524">
    <property type="term" value="F:ATP binding"/>
    <property type="evidence" value="ECO:0007669"/>
    <property type="project" value="UniProtKB-KW"/>
</dbReference>
<dbReference type="Gene3D" id="3.40.50.300">
    <property type="entry name" value="P-loop containing nucleotide triphosphate hydrolases"/>
    <property type="match status" value="2"/>
</dbReference>
<dbReference type="SUPFAM" id="SSF52540">
    <property type="entry name" value="P-loop containing nucleoside triphosphate hydrolases"/>
    <property type="match status" value="1"/>
</dbReference>
<gene>
    <name evidence="8" type="primary">yheH</name>
    <name evidence="8" type="ORF">SHM7688_01639</name>
</gene>
<dbReference type="STRING" id="321267.SHM7688_01639"/>
<dbReference type="PROSITE" id="PS50929">
    <property type="entry name" value="ABC_TM1F"/>
    <property type="match status" value="1"/>
</dbReference>
<evidence type="ECO:0000259" key="7">
    <source>
        <dbReference type="PROSITE" id="PS50929"/>
    </source>
</evidence>
<organism evidence="8 9">
    <name type="scientific">Shimia marina</name>
    <dbReference type="NCBI Taxonomy" id="321267"/>
    <lineage>
        <taxon>Bacteria</taxon>
        <taxon>Pseudomonadati</taxon>
        <taxon>Pseudomonadota</taxon>
        <taxon>Alphaproteobacteria</taxon>
        <taxon>Rhodobacterales</taxon>
        <taxon>Roseobacteraceae</taxon>
    </lineage>
</organism>